<protein>
    <submittedName>
        <fullName evidence="2">Uncharacterized protein</fullName>
    </submittedName>
</protein>
<organism evidence="2 3">
    <name type="scientific">Streptomyces rameus</name>
    <dbReference type="NCBI Taxonomy" id="68261"/>
    <lineage>
        <taxon>Bacteria</taxon>
        <taxon>Bacillati</taxon>
        <taxon>Actinomycetota</taxon>
        <taxon>Actinomycetes</taxon>
        <taxon>Kitasatosporales</taxon>
        <taxon>Streptomycetaceae</taxon>
        <taxon>Streptomyces</taxon>
    </lineage>
</organism>
<feature type="compositionally biased region" description="Basic and acidic residues" evidence="1">
    <location>
        <begin position="1"/>
        <end position="11"/>
    </location>
</feature>
<feature type="region of interest" description="Disordered" evidence="1">
    <location>
        <begin position="1"/>
        <end position="107"/>
    </location>
</feature>
<accession>A0ABP6HNE3</accession>
<evidence type="ECO:0000256" key="1">
    <source>
        <dbReference type="SAM" id="MobiDB-lite"/>
    </source>
</evidence>
<keyword evidence="3" id="KW-1185">Reference proteome</keyword>
<dbReference type="Proteomes" id="UP001500893">
    <property type="component" value="Unassembled WGS sequence"/>
</dbReference>
<reference evidence="3" key="1">
    <citation type="journal article" date="2019" name="Int. J. Syst. Evol. Microbiol.">
        <title>The Global Catalogue of Microorganisms (GCM) 10K type strain sequencing project: providing services to taxonomists for standard genome sequencing and annotation.</title>
        <authorList>
            <consortium name="The Broad Institute Genomics Platform"/>
            <consortium name="The Broad Institute Genome Sequencing Center for Infectious Disease"/>
            <person name="Wu L."/>
            <person name="Ma J."/>
        </authorList>
    </citation>
    <scope>NUCLEOTIDE SEQUENCE [LARGE SCALE GENOMIC DNA]</scope>
    <source>
        <strain evidence="3">JCM 11574</strain>
    </source>
</reference>
<feature type="compositionally biased region" description="Basic and acidic residues" evidence="1">
    <location>
        <begin position="20"/>
        <end position="39"/>
    </location>
</feature>
<comment type="caution">
    <text evidence="2">The sequence shown here is derived from an EMBL/GenBank/DDBJ whole genome shotgun (WGS) entry which is preliminary data.</text>
</comment>
<evidence type="ECO:0000313" key="2">
    <source>
        <dbReference type="EMBL" id="GAA2781687.1"/>
    </source>
</evidence>
<dbReference type="EMBL" id="BAAAVM010000148">
    <property type="protein sequence ID" value="GAA2781687.1"/>
    <property type="molecule type" value="Genomic_DNA"/>
</dbReference>
<evidence type="ECO:0000313" key="3">
    <source>
        <dbReference type="Proteomes" id="UP001500893"/>
    </source>
</evidence>
<gene>
    <name evidence="2" type="ORF">GCM10010521_70570</name>
</gene>
<feature type="compositionally biased region" description="Low complexity" evidence="1">
    <location>
        <begin position="65"/>
        <end position="76"/>
    </location>
</feature>
<name>A0ABP6HNE3_9ACTN</name>
<sequence length="107" mass="11380">MSDQDRNRQDETAPAAGRAAESERAADEPLDHPYPERRAAARTRRHPGEAAAVADTPPGIPGLYGTTRGVRPGTGPSPARDPRTARTGTPPDEPDKDGEGPVPRPQR</sequence>
<dbReference type="RefSeq" id="WP_345059914.1">
    <property type="nucleotide sequence ID" value="NZ_BAAAVM010000148.1"/>
</dbReference>
<proteinExistence type="predicted"/>